<feature type="chain" id="PRO_5041463896" evidence="12">
    <location>
        <begin position="28"/>
        <end position="355"/>
    </location>
</feature>
<evidence type="ECO:0000256" key="4">
    <source>
        <dbReference type="ARBA" id="ARBA00022737"/>
    </source>
</evidence>
<evidence type="ECO:0000256" key="1">
    <source>
        <dbReference type="ARBA" id="ARBA00004167"/>
    </source>
</evidence>
<dbReference type="PROSITE" id="PS01209">
    <property type="entry name" value="LDLRA_1"/>
    <property type="match status" value="2"/>
</dbReference>
<evidence type="ECO:0000256" key="8">
    <source>
        <dbReference type="ARBA" id="ARBA00023170"/>
    </source>
</evidence>
<accession>A0AA39GV93</accession>
<dbReference type="InterPro" id="IPR023415">
    <property type="entry name" value="LDLR_class-A_CS"/>
</dbReference>
<feature type="compositionally biased region" description="Low complexity" evidence="11">
    <location>
        <begin position="230"/>
        <end position="243"/>
    </location>
</feature>
<protein>
    <submittedName>
        <fullName evidence="13">Uncharacterized protein</fullName>
    </submittedName>
</protein>
<dbReference type="Proteomes" id="UP001175271">
    <property type="component" value="Unassembled WGS sequence"/>
</dbReference>
<comment type="subcellular location">
    <subcellularLocation>
        <location evidence="1">Membrane</location>
        <topology evidence="1">Single-pass membrane protein</topology>
    </subcellularLocation>
</comment>
<feature type="disulfide bond" evidence="10">
    <location>
        <begin position="164"/>
        <end position="182"/>
    </location>
</feature>
<keyword evidence="2" id="KW-0812">Transmembrane</keyword>
<keyword evidence="5" id="KW-1133">Transmembrane helix</keyword>
<comment type="caution">
    <text evidence="13">The sequence shown here is derived from an EMBL/GenBank/DDBJ whole genome shotgun (WGS) entry which is preliminary data.</text>
</comment>
<feature type="disulfide bond" evidence="10">
    <location>
        <begin position="52"/>
        <end position="70"/>
    </location>
</feature>
<evidence type="ECO:0000313" key="14">
    <source>
        <dbReference type="Proteomes" id="UP001175271"/>
    </source>
</evidence>
<proteinExistence type="predicted"/>
<dbReference type="CDD" id="cd00112">
    <property type="entry name" value="LDLa"/>
    <property type="match status" value="3"/>
</dbReference>
<feature type="compositionally biased region" description="Low complexity" evidence="11">
    <location>
        <begin position="204"/>
        <end position="215"/>
    </location>
</feature>
<sequence>MGPQVMNFFVFLFLLVAVFGSAKMAAARDLSEKKGEDGQVFKDPCSDDTFRCYNGRCIPHDWLCDGSKDCPDGEDEQDFSCLNKDHGRCEAHKVECAAENGKRKCIPEEWKCDGHADCVDESDEANCNSTTLGDGNKTETPPMNRNILFPFSAAVKCRSFEFGCANAKCIDREFLCDGVDQCGDGSDESPTRCPSPMKAAPSKTQTSTSTDHATTPLPITTQESQKMERTTSAQATTTTSRSSVIPSTEVLTTSSGPITTEATSLPQTTTRQWNPKVERVTTRKANDDRVLHDSKAVDKLKPIQAFVAQPIVPVGAEQNSTTSVYYEPPIAGNQTEIIEEARRPKGPLTFIPHRH</sequence>
<dbReference type="PANTHER" id="PTHR22722">
    <property type="entry name" value="LOW-DENSITY LIPOPROTEIN RECEPTOR-RELATED PROTEIN 2-RELATED"/>
    <property type="match status" value="1"/>
</dbReference>
<evidence type="ECO:0000256" key="6">
    <source>
        <dbReference type="ARBA" id="ARBA00023136"/>
    </source>
</evidence>
<keyword evidence="4" id="KW-0677">Repeat</keyword>
<dbReference type="SUPFAM" id="SSF57424">
    <property type="entry name" value="LDL receptor-like module"/>
    <property type="match status" value="3"/>
</dbReference>
<dbReference type="FunFam" id="4.10.400.10:FF:000034">
    <property type="entry name" value="Low-density lipoprotein receptor-related protein 2"/>
    <property type="match status" value="1"/>
</dbReference>
<comment type="caution">
    <text evidence="10">Lacks conserved residue(s) required for the propagation of feature annotation.</text>
</comment>
<evidence type="ECO:0000256" key="3">
    <source>
        <dbReference type="ARBA" id="ARBA00022729"/>
    </source>
</evidence>
<evidence type="ECO:0000256" key="5">
    <source>
        <dbReference type="ARBA" id="ARBA00022989"/>
    </source>
</evidence>
<keyword evidence="3 12" id="KW-0732">Signal</keyword>
<evidence type="ECO:0000256" key="9">
    <source>
        <dbReference type="ARBA" id="ARBA00023180"/>
    </source>
</evidence>
<dbReference type="Gene3D" id="4.10.400.10">
    <property type="entry name" value="Low-density Lipoprotein Receptor"/>
    <property type="match status" value="3"/>
</dbReference>
<evidence type="ECO:0000313" key="13">
    <source>
        <dbReference type="EMBL" id="KAK0393746.1"/>
    </source>
</evidence>
<keyword evidence="14" id="KW-1185">Reference proteome</keyword>
<keyword evidence="9" id="KW-0325">Glycoprotein</keyword>
<evidence type="ECO:0000256" key="2">
    <source>
        <dbReference type="ARBA" id="ARBA00022692"/>
    </source>
</evidence>
<evidence type="ECO:0000256" key="7">
    <source>
        <dbReference type="ARBA" id="ARBA00023157"/>
    </source>
</evidence>
<organism evidence="13 14">
    <name type="scientific">Steinernema hermaphroditum</name>
    <dbReference type="NCBI Taxonomy" id="289476"/>
    <lineage>
        <taxon>Eukaryota</taxon>
        <taxon>Metazoa</taxon>
        <taxon>Ecdysozoa</taxon>
        <taxon>Nematoda</taxon>
        <taxon>Chromadorea</taxon>
        <taxon>Rhabditida</taxon>
        <taxon>Tylenchina</taxon>
        <taxon>Panagrolaimomorpha</taxon>
        <taxon>Strongyloidoidea</taxon>
        <taxon>Steinernematidae</taxon>
        <taxon>Steinernema</taxon>
    </lineage>
</organism>
<feature type="compositionally biased region" description="Polar residues" evidence="11">
    <location>
        <begin position="244"/>
        <end position="262"/>
    </location>
</feature>
<dbReference type="InterPro" id="IPR051221">
    <property type="entry name" value="LDLR-related"/>
</dbReference>
<dbReference type="GO" id="GO:0005886">
    <property type="term" value="C:plasma membrane"/>
    <property type="evidence" value="ECO:0007669"/>
    <property type="project" value="TreeGrafter"/>
</dbReference>
<evidence type="ECO:0000256" key="10">
    <source>
        <dbReference type="PROSITE-ProRule" id="PRU00124"/>
    </source>
</evidence>
<dbReference type="AlphaFoldDB" id="A0AA39GV93"/>
<evidence type="ECO:0000256" key="12">
    <source>
        <dbReference type="SAM" id="SignalP"/>
    </source>
</evidence>
<reference evidence="13" key="1">
    <citation type="submission" date="2023-06" db="EMBL/GenBank/DDBJ databases">
        <title>Genomic analysis of the entomopathogenic nematode Steinernema hermaphroditum.</title>
        <authorList>
            <person name="Schwarz E.M."/>
            <person name="Heppert J.K."/>
            <person name="Baniya A."/>
            <person name="Schwartz H.T."/>
            <person name="Tan C.-H."/>
            <person name="Antoshechkin I."/>
            <person name="Sternberg P.W."/>
            <person name="Goodrich-Blair H."/>
            <person name="Dillman A.R."/>
        </authorList>
    </citation>
    <scope>NUCLEOTIDE SEQUENCE</scope>
    <source>
        <strain evidence="13">PS9179</strain>
        <tissue evidence="13">Whole animal</tissue>
    </source>
</reference>
<keyword evidence="7 10" id="KW-1015">Disulfide bond</keyword>
<dbReference type="EMBL" id="JAUCMV010000005">
    <property type="protein sequence ID" value="KAK0393746.1"/>
    <property type="molecule type" value="Genomic_DNA"/>
</dbReference>
<dbReference type="GO" id="GO:0043235">
    <property type="term" value="C:receptor complex"/>
    <property type="evidence" value="ECO:0007669"/>
    <property type="project" value="TreeGrafter"/>
</dbReference>
<name>A0AA39GV93_9BILA</name>
<dbReference type="PRINTS" id="PR00261">
    <property type="entry name" value="LDLRECEPTOR"/>
</dbReference>
<feature type="disulfide bond" evidence="10">
    <location>
        <begin position="157"/>
        <end position="169"/>
    </location>
</feature>
<evidence type="ECO:0000256" key="11">
    <source>
        <dbReference type="SAM" id="MobiDB-lite"/>
    </source>
</evidence>
<dbReference type="Pfam" id="PF00057">
    <property type="entry name" value="Ldl_recept_a"/>
    <property type="match status" value="3"/>
</dbReference>
<feature type="disulfide bond" evidence="10">
    <location>
        <begin position="112"/>
        <end position="127"/>
    </location>
</feature>
<dbReference type="InterPro" id="IPR036055">
    <property type="entry name" value="LDL_receptor-like_sf"/>
</dbReference>
<keyword evidence="6" id="KW-0472">Membrane</keyword>
<feature type="signal peptide" evidence="12">
    <location>
        <begin position="1"/>
        <end position="27"/>
    </location>
</feature>
<dbReference type="SMART" id="SM00192">
    <property type="entry name" value="LDLa"/>
    <property type="match status" value="3"/>
</dbReference>
<gene>
    <name evidence="13" type="ORF">QR680_000384</name>
</gene>
<dbReference type="InterPro" id="IPR002172">
    <property type="entry name" value="LDrepeatLR_classA_rpt"/>
</dbReference>
<feature type="disulfide bond" evidence="10">
    <location>
        <begin position="45"/>
        <end position="57"/>
    </location>
</feature>
<dbReference type="PROSITE" id="PS50068">
    <property type="entry name" value="LDLRA_2"/>
    <property type="match status" value="3"/>
</dbReference>
<keyword evidence="8" id="KW-0675">Receptor</keyword>
<feature type="region of interest" description="Disordered" evidence="11">
    <location>
        <begin position="187"/>
        <end position="262"/>
    </location>
</feature>